<protein>
    <submittedName>
        <fullName evidence="2">LytTr DNA-binding domain-containing protein</fullName>
    </submittedName>
</protein>
<dbReference type="InterPro" id="IPR007492">
    <property type="entry name" value="LytTR_DNA-bd_dom"/>
</dbReference>
<dbReference type="Proteomes" id="UP000320300">
    <property type="component" value="Unassembled WGS sequence"/>
</dbReference>
<dbReference type="PANTHER" id="PTHR37299:SF1">
    <property type="entry name" value="STAGE 0 SPORULATION PROTEIN A HOMOLOG"/>
    <property type="match status" value="1"/>
</dbReference>
<evidence type="ECO:0000313" key="3">
    <source>
        <dbReference type="Proteomes" id="UP000320300"/>
    </source>
</evidence>
<dbReference type="SMART" id="SM00850">
    <property type="entry name" value="LytTR"/>
    <property type="match status" value="1"/>
</dbReference>
<dbReference type="InterPro" id="IPR046947">
    <property type="entry name" value="LytR-like"/>
</dbReference>
<dbReference type="Gene3D" id="2.40.50.1020">
    <property type="entry name" value="LytTr DNA-binding domain"/>
    <property type="match status" value="1"/>
</dbReference>
<dbReference type="RefSeq" id="WP_142527907.1">
    <property type="nucleotide sequence ID" value="NZ_CBCSJO010000001.1"/>
</dbReference>
<dbReference type="PANTHER" id="PTHR37299">
    <property type="entry name" value="TRANSCRIPTIONAL REGULATOR-RELATED"/>
    <property type="match status" value="1"/>
</dbReference>
<dbReference type="GO" id="GO:0000156">
    <property type="term" value="F:phosphorelay response regulator activity"/>
    <property type="evidence" value="ECO:0007669"/>
    <property type="project" value="InterPro"/>
</dbReference>
<organism evidence="2 3">
    <name type="scientific">Pedobacter westerhofensis</name>
    <dbReference type="NCBI Taxonomy" id="425512"/>
    <lineage>
        <taxon>Bacteria</taxon>
        <taxon>Pseudomonadati</taxon>
        <taxon>Bacteroidota</taxon>
        <taxon>Sphingobacteriia</taxon>
        <taxon>Sphingobacteriales</taxon>
        <taxon>Sphingobacteriaceae</taxon>
        <taxon>Pedobacter</taxon>
    </lineage>
</organism>
<proteinExistence type="predicted"/>
<sequence length="131" mass="15280">MKIRKDMNALIIAQEISESRNQETMRGTENHIFIRDTNVIRRLKLDDILFAEAMGDYVKLHTQEKLYAIHTKLKTVEERLPSCSFLRIHRSYIVALNKIDTFQGGSLQIGSRFLPVSDTYKKILNVRMNIL</sequence>
<keyword evidence="3" id="KW-1185">Reference proteome</keyword>
<accession>A0A521CU03</accession>
<evidence type="ECO:0000313" key="2">
    <source>
        <dbReference type="EMBL" id="SMO62937.1"/>
    </source>
</evidence>
<dbReference type="Pfam" id="PF04397">
    <property type="entry name" value="LytTR"/>
    <property type="match status" value="1"/>
</dbReference>
<dbReference type="GO" id="GO:0003677">
    <property type="term" value="F:DNA binding"/>
    <property type="evidence" value="ECO:0007669"/>
    <property type="project" value="UniProtKB-KW"/>
</dbReference>
<dbReference type="PROSITE" id="PS50930">
    <property type="entry name" value="HTH_LYTTR"/>
    <property type="match status" value="1"/>
</dbReference>
<name>A0A521CU03_9SPHI</name>
<dbReference type="AlphaFoldDB" id="A0A521CU03"/>
<dbReference type="EMBL" id="FXTN01000004">
    <property type="protein sequence ID" value="SMO62937.1"/>
    <property type="molecule type" value="Genomic_DNA"/>
</dbReference>
<dbReference type="OrthoDB" id="9787344at2"/>
<reference evidence="2 3" key="1">
    <citation type="submission" date="2017-05" db="EMBL/GenBank/DDBJ databases">
        <authorList>
            <person name="Varghese N."/>
            <person name="Submissions S."/>
        </authorList>
    </citation>
    <scope>NUCLEOTIDE SEQUENCE [LARGE SCALE GENOMIC DNA]</scope>
    <source>
        <strain evidence="2 3">DSM 19036</strain>
    </source>
</reference>
<feature type="domain" description="HTH LytTR-type" evidence="1">
    <location>
        <begin position="43"/>
        <end position="130"/>
    </location>
</feature>
<gene>
    <name evidence="2" type="ORF">SAMN06265348_104207</name>
</gene>
<keyword evidence="2" id="KW-0238">DNA-binding</keyword>
<evidence type="ECO:0000259" key="1">
    <source>
        <dbReference type="PROSITE" id="PS50930"/>
    </source>
</evidence>